<dbReference type="GO" id="GO:0005694">
    <property type="term" value="C:chromosome"/>
    <property type="evidence" value="ECO:0007669"/>
    <property type="project" value="UniProtKB-SubCell"/>
</dbReference>
<evidence type="ECO:0000256" key="6">
    <source>
        <dbReference type="ARBA" id="ARBA00022723"/>
    </source>
</evidence>
<keyword evidence="4" id="KW-0808">Transferase</keyword>
<dbReference type="SUPFAM" id="SSF82199">
    <property type="entry name" value="SET domain"/>
    <property type="match status" value="1"/>
</dbReference>
<keyword evidence="12" id="KW-1185">Reference proteome</keyword>
<evidence type="ECO:0000256" key="3">
    <source>
        <dbReference type="ARBA" id="ARBA00022603"/>
    </source>
</evidence>
<dbReference type="GO" id="GO:0032259">
    <property type="term" value="P:methylation"/>
    <property type="evidence" value="ECO:0007669"/>
    <property type="project" value="UniProtKB-KW"/>
</dbReference>
<gene>
    <name evidence="11" type="ORF">GGX14DRAFT_370594</name>
</gene>
<dbReference type="AlphaFoldDB" id="A0AAD6V3N6"/>
<dbReference type="InterPro" id="IPR001214">
    <property type="entry name" value="SET_dom"/>
</dbReference>
<dbReference type="InterPro" id="IPR003616">
    <property type="entry name" value="Post-SET_dom"/>
</dbReference>
<dbReference type="PANTHER" id="PTHR46223:SF3">
    <property type="entry name" value="HISTONE-LYSINE N-METHYLTRANSFERASE SET-23"/>
    <property type="match status" value="1"/>
</dbReference>
<keyword evidence="7" id="KW-0862">Zinc</keyword>
<dbReference type="InterPro" id="IPR007728">
    <property type="entry name" value="Pre-SET_dom"/>
</dbReference>
<protein>
    <submittedName>
        <fullName evidence="11">SET domain-containing protein</fullName>
    </submittedName>
</protein>
<dbReference type="InterPro" id="IPR050973">
    <property type="entry name" value="H3K9_Histone-Lys_N-MTase"/>
</dbReference>
<dbReference type="GO" id="GO:0008270">
    <property type="term" value="F:zinc ion binding"/>
    <property type="evidence" value="ECO:0007669"/>
    <property type="project" value="InterPro"/>
</dbReference>
<evidence type="ECO:0000259" key="10">
    <source>
        <dbReference type="PROSITE" id="PS50868"/>
    </source>
</evidence>
<keyword evidence="2" id="KW-0158">Chromosome</keyword>
<dbReference type="PANTHER" id="PTHR46223">
    <property type="entry name" value="HISTONE-LYSINE N-METHYLTRANSFERASE SUV39H"/>
    <property type="match status" value="1"/>
</dbReference>
<dbReference type="GO" id="GO:0005634">
    <property type="term" value="C:nucleus"/>
    <property type="evidence" value="ECO:0007669"/>
    <property type="project" value="InterPro"/>
</dbReference>
<name>A0AAD6V3N6_9AGAR</name>
<evidence type="ECO:0000256" key="1">
    <source>
        <dbReference type="ARBA" id="ARBA00004286"/>
    </source>
</evidence>
<dbReference type="InterPro" id="IPR046341">
    <property type="entry name" value="SET_dom_sf"/>
</dbReference>
<evidence type="ECO:0000313" key="11">
    <source>
        <dbReference type="EMBL" id="KAJ7202056.1"/>
    </source>
</evidence>
<organism evidence="11 12">
    <name type="scientific">Mycena pura</name>
    <dbReference type="NCBI Taxonomy" id="153505"/>
    <lineage>
        <taxon>Eukaryota</taxon>
        <taxon>Fungi</taxon>
        <taxon>Dikarya</taxon>
        <taxon>Basidiomycota</taxon>
        <taxon>Agaricomycotina</taxon>
        <taxon>Agaricomycetes</taxon>
        <taxon>Agaricomycetidae</taxon>
        <taxon>Agaricales</taxon>
        <taxon>Marasmiineae</taxon>
        <taxon>Mycenaceae</taxon>
        <taxon>Mycena</taxon>
    </lineage>
</organism>
<dbReference type="PROSITE" id="PS50280">
    <property type="entry name" value="SET"/>
    <property type="match status" value="1"/>
</dbReference>
<accession>A0AAD6V3N6</accession>
<dbReference type="PROSITE" id="PS50868">
    <property type="entry name" value="POST_SET"/>
    <property type="match status" value="1"/>
</dbReference>
<evidence type="ECO:0000313" key="12">
    <source>
        <dbReference type="Proteomes" id="UP001219525"/>
    </source>
</evidence>
<comment type="subcellular location">
    <subcellularLocation>
        <location evidence="1">Chromosome</location>
    </subcellularLocation>
</comment>
<feature type="domain" description="SET" evidence="8">
    <location>
        <begin position="159"/>
        <end position="284"/>
    </location>
</feature>
<keyword evidence="3" id="KW-0489">Methyltransferase</keyword>
<keyword evidence="5" id="KW-0949">S-adenosyl-L-methionine</keyword>
<dbReference type="GO" id="GO:0042054">
    <property type="term" value="F:histone methyltransferase activity"/>
    <property type="evidence" value="ECO:0007669"/>
    <property type="project" value="InterPro"/>
</dbReference>
<evidence type="ECO:0000256" key="2">
    <source>
        <dbReference type="ARBA" id="ARBA00022454"/>
    </source>
</evidence>
<keyword evidence="6" id="KW-0479">Metal-binding</keyword>
<sequence length="328" mass="37138">MPPAKPPIITRFVCSCSYLSVLSPEVSNVRREQLQNKWNEIARDAGATAIEFINEIDDEELPLGIGVLFPYIERTYLFDIGIPVPIQNSLVGCKCNDKHDECCDHRRRCVCQANLGNGPAYTTEGLFTFNTEAEIIECNNFCVCPPKCLNRSAQYPRQIPVQIFKTEKRGWGARMPVDLVRGQIVGLYTGYRREDADKLSGSRASYCFDLDVNEAPDEDPPENAYSVDAYACGNWTRFLNHSCSPNLQIISVVYDTKPEDNMPYLAVVAAKNIPAYTELTFDYNPAHQMEFERKRYREKTESKKKKGKTHTRCLCGTSNCRGWLSVVA</sequence>
<evidence type="ECO:0000256" key="5">
    <source>
        <dbReference type="ARBA" id="ARBA00022691"/>
    </source>
</evidence>
<evidence type="ECO:0000259" key="8">
    <source>
        <dbReference type="PROSITE" id="PS50280"/>
    </source>
</evidence>
<dbReference type="Pfam" id="PF00856">
    <property type="entry name" value="SET"/>
    <property type="match status" value="1"/>
</dbReference>
<dbReference type="PROSITE" id="PS50867">
    <property type="entry name" value="PRE_SET"/>
    <property type="match status" value="1"/>
</dbReference>
<feature type="domain" description="Post-SET" evidence="10">
    <location>
        <begin position="309"/>
        <end position="325"/>
    </location>
</feature>
<dbReference type="EMBL" id="JARJCW010000056">
    <property type="protein sequence ID" value="KAJ7202056.1"/>
    <property type="molecule type" value="Genomic_DNA"/>
</dbReference>
<dbReference type="Proteomes" id="UP001219525">
    <property type="component" value="Unassembled WGS sequence"/>
</dbReference>
<feature type="domain" description="Pre-SET" evidence="9">
    <location>
        <begin position="91"/>
        <end position="156"/>
    </location>
</feature>
<comment type="caution">
    <text evidence="11">The sequence shown here is derived from an EMBL/GenBank/DDBJ whole genome shotgun (WGS) entry which is preliminary data.</text>
</comment>
<evidence type="ECO:0000256" key="4">
    <source>
        <dbReference type="ARBA" id="ARBA00022679"/>
    </source>
</evidence>
<dbReference type="Gene3D" id="2.170.270.10">
    <property type="entry name" value="SET domain"/>
    <property type="match status" value="1"/>
</dbReference>
<dbReference type="Pfam" id="PF05033">
    <property type="entry name" value="Pre-SET"/>
    <property type="match status" value="1"/>
</dbReference>
<reference evidence="11" key="1">
    <citation type="submission" date="2023-03" db="EMBL/GenBank/DDBJ databases">
        <title>Massive genome expansion in bonnet fungi (Mycena s.s.) driven by repeated elements and novel gene families across ecological guilds.</title>
        <authorList>
            <consortium name="Lawrence Berkeley National Laboratory"/>
            <person name="Harder C.B."/>
            <person name="Miyauchi S."/>
            <person name="Viragh M."/>
            <person name="Kuo A."/>
            <person name="Thoen E."/>
            <person name="Andreopoulos B."/>
            <person name="Lu D."/>
            <person name="Skrede I."/>
            <person name="Drula E."/>
            <person name="Henrissat B."/>
            <person name="Morin E."/>
            <person name="Kohler A."/>
            <person name="Barry K."/>
            <person name="LaButti K."/>
            <person name="Morin E."/>
            <person name="Salamov A."/>
            <person name="Lipzen A."/>
            <person name="Mereny Z."/>
            <person name="Hegedus B."/>
            <person name="Baldrian P."/>
            <person name="Stursova M."/>
            <person name="Weitz H."/>
            <person name="Taylor A."/>
            <person name="Grigoriev I.V."/>
            <person name="Nagy L.G."/>
            <person name="Martin F."/>
            <person name="Kauserud H."/>
        </authorList>
    </citation>
    <scope>NUCLEOTIDE SEQUENCE</scope>
    <source>
        <strain evidence="11">9144</strain>
    </source>
</reference>
<evidence type="ECO:0000259" key="9">
    <source>
        <dbReference type="PROSITE" id="PS50867"/>
    </source>
</evidence>
<evidence type="ECO:0000256" key="7">
    <source>
        <dbReference type="ARBA" id="ARBA00022833"/>
    </source>
</evidence>
<dbReference type="SMART" id="SM00317">
    <property type="entry name" value="SET"/>
    <property type="match status" value="1"/>
</dbReference>
<proteinExistence type="predicted"/>